<gene>
    <name evidence="1" type="ORF">F2Q68_00006010</name>
</gene>
<proteinExistence type="predicted"/>
<evidence type="ECO:0000313" key="2">
    <source>
        <dbReference type="Proteomes" id="UP000712281"/>
    </source>
</evidence>
<organism evidence="1 2">
    <name type="scientific">Brassica cretica</name>
    <name type="common">Mustard</name>
    <dbReference type="NCBI Taxonomy" id="69181"/>
    <lineage>
        <taxon>Eukaryota</taxon>
        <taxon>Viridiplantae</taxon>
        <taxon>Streptophyta</taxon>
        <taxon>Embryophyta</taxon>
        <taxon>Tracheophyta</taxon>
        <taxon>Spermatophyta</taxon>
        <taxon>Magnoliopsida</taxon>
        <taxon>eudicotyledons</taxon>
        <taxon>Gunneridae</taxon>
        <taxon>Pentapetalae</taxon>
        <taxon>rosids</taxon>
        <taxon>malvids</taxon>
        <taxon>Brassicales</taxon>
        <taxon>Brassicaceae</taxon>
        <taxon>Brassiceae</taxon>
        <taxon>Brassica</taxon>
    </lineage>
</organism>
<evidence type="ECO:0000313" key="1">
    <source>
        <dbReference type="EMBL" id="KAF2582948.1"/>
    </source>
</evidence>
<accession>A0A8S9JMI6</accession>
<sequence length="49" mass="4974">MEILSRAIGGAVASRFESVYLPVATDYSSPAFPACFGLSSCQCLAGASA</sequence>
<reference evidence="1" key="1">
    <citation type="submission" date="2019-12" db="EMBL/GenBank/DDBJ databases">
        <title>Genome sequencing and annotation of Brassica cretica.</title>
        <authorList>
            <person name="Studholme D.J."/>
            <person name="Sarris P.F."/>
        </authorList>
    </citation>
    <scope>NUCLEOTIDE SEQUENCE</scope>
    <source>
        <strain evidence="1">PFS-001/15</strain>
        <tissue evidence="1">Leaf</tissue>
    </source>
</reference>
<dbReference type="AlphaFoldDB" id="A0A8S9JMI6"/>
<comment type="caution">
    <text evidence="1">The sequence shown here is derived from an EMBL/GenBank/DDBJ whole genome shotgun (WGS) entry which is preliminary data.</text>
</comment>
<dbReference type="EMBL" id="QGKW02001660">
    <property type="protein sequence ID" value="KAF2582948.1"/>
    <property type="molecule type" value="Genomic_DNA"/>
</dbReference>
<name>A0A8S9JMI6_BRACR</name>
<protein>
    <submittedName>
        <fullName evidence="1">Uncharacterized protein</fullName>
    </submittedName>
</protein>
<dbReference type="Proteomes" id="UP000712281">
    <property type="component" value="Unassembled WGS sequence"/>
</dbReference>